<dbReference type="EMBL" id="ARYJ01000018">
    <property type="protein sequence ID" value="KCZ83766.1"/>
    <property type="molecule type" value="Genomic_DNA"/>
</dbReference>
<dbReference type="Proteomes" id="UP000024816">
    <property type="component" value="Unassembled WGS sequence"/>
</dbReference>
<keyword evidence="4" id="KW-1185">Reference proteome</keyword>
<sequence>MVFNNTDWVWQVREDVLEPEREIVDPHHHLWPSEEMGYQVPDLLADLTSGHNVVQTVFMECGAAYRKDGPDYLKPIGETVFVTESAAEMKAKGGPYIAALVAHADLRLPLVQLDEVLDGHVEASNGLFRGIRHAGSRDASGATLRIPGHAPPRLYAEEDFRRGVQHLGSRGLTYDTWHYHHQNRDYLDLAKACPDTVMILDHFGTPIGVGPYEGKRDEIFEAWKDDMAAIAECPNVYAKIGGLAMPDNGFGWDTRDVPPTSDEVVEQHERWYDHMIKCFGPERCMFESNFPVDRWSMNYVVYWNAMKKIAAKYPEDAKAAMFAGTARKVYSVEA</sequence>
<evidence type="ECO:0000313" key="4">
    <source>
        <dbReference type="Proteomes" id="UP000024816"/>
    </source>
</evidence>
<evidence type="ECO:0000259" key="2">
    <source>
        <dbReference type="Pfam" id="PF04909"/>
    </source>
</evidence>
<dbReference type="SUPFAM" id="SSF51556">
    <property type="entry name" value="Metallo-dependent hydrolases"/>
    <property type="match status" value="1"/>
</dbReference>
<organism evidence="3 4">
    <name type="scientific">Hyphomonas jannaschiana VP2</name>
    <dbReference type="NCBI Taxonomy" id="1280952"/>
    <lineage>
        <taxon>Bacteria</taxon>
        <taxon>Pseudomonadati</taxon>
        <taxon>Pseudomonadota</taxon>
        <taxon>Alphaproteobacteria</taxon>
        <taxon>Hyphomonadales</taxon>
        <taxon>Hyphomonadaceae</taxon>
        <taxon>Hyphomonas</taxon>
    </lineage>
</organism>
<gene>
    <name evidence="3" type="ORF">HJA_16789</name>
</gene>
<dbReference type="PANTHER" id="PTHR43569:SF1">
    <property type="entry name" value="BLL3371 PROTEIN"/>
    <property type="match status" value="1"/>
</dbReference>
<evidence type="ECO:0000313" key="3">
    <source>
        <dbReference type="EMBL" id="KCZ83766.1"/>
    </source>
</evidence>
<dbReference type="PATRIC" id="fig|1280952.3.peg.3360"/>
<name>A0A059F6R0_9PROT</name>
<proteinExistence type="inferred from homology"/>
<protein>
    <submittedName>
        <fullName evidence="3">Amidohydrolase family protein</fullName>
    </submittedName>
</protein>
<dbReference type="OrthoDB" id="9787654at2"/>
<dbReference type="GO" id="GO:0016787">
    <property type="term" value="F:hydrolase activity"/>
    <property type="evidence" value="ECO:0007669"/>
    <property type="project" value="UniProtKB-KW"/>
</dbReference>
<dbReference type="STRING" id="1280952.HJA_16789"/>
<dbReference type="Pfam" id="PF04909">
    <property type="entry name" value="Amidohydro_2"/>
    <property type="match status" value="1"/>
</dbReference>
<dbReference type="Gene3D" id="3.20.20.140">
    <property type="entry name" value="Metal-dependent hydrolases"/>
    <property type="match status" value="1"/>
</dbReference>
<evidence type="ECO:0000256" key="1">
    <source>
        <dbReference type="ARBA" id="ARBA00038310"/>
    </source>
</evidence>
<reference evidence="3 4" key="1">
    <citation type="journal article" date="2014" name="Antonie Van Leeuwenhoek">
        <title>Hyphomonas beringensis sp. nov. and Hyphomonas chukchiensis sp. nov., isolated from surface seawater of the Bering Sea and Chukchi Sea.</title>
        <authorList>
            <person name="Li C."/>
            <person name="Lai Q."/>
            <person name="Li G."/>
            <person name="Dong C."/>
            <person name="Wang J."/>
            <person name="Liao Y."/>
            <person name="Shao Z."/>
        </authorList>
    </citation>
    <scope>NUCLEOTIDE SEQUENCE [LARGE SCALE GENOMIC DNA]</scope>
    <source>
        <strain evidence="3 4">VP2</strain>
    </source>
</reference>
<comment type="similarity">
    <text evidence="1">Belongs to the metallo-dependent hydrolases superfamily.</text>
</comment>
<dbReference type="RefSeq" id="WP_035584650.1">
    <property type="nucleotide sequence ID" value="NZ_ARYJ01000018.1"/>
</dbReference>
<dbReference type="InterPro" id="IPR006680">
    <property type="entry name" value="Amidohydro-rel"/>
</dbReference>
<keyword evidence="3" id="KW-0378">Hydrolase</keyword>
<dbReference type="InterPro" id="IPR052350">
    <property type="entry name" value="Metallo-dep_Lactonases"/>
</dbReference>
<dbReference type="eggNOG" id="COG3618">
    <property type="taxonomic scope" value="Bacteria"/>
</dbReference>
<dbReference type="AlphaFoldDB" id="A0A059F6R0"/>
<dbReference type="PANTHER" id="PTHR43569">
    <property type="entry name" value="AMIDOHYDROLASE"/>
    <property type="match status" value="1"/>
</dbReference>
<accession>A0A059F6R0</accession>
<dbReference type="InterPro" id="IPR032466">
    <property type="entry name" value="Metal_Hydrolase"/>
</dbReference>
<comment type="caution">
    <text evidence="3">The sequence shown here is derived from an EMBL/GenBank/DDBJ whole genome shotgun (WGS) entry which is preliminary data.</text>
</comment>
<feature type="domain" description="Amidohydrolase-related" evidence="2">
    <location>
        <begin position="24"/>
        <end position="330"/>
    </location>
</feature>